<dbReference type="EMBL" id="LAVV01008457">
    <property type="protein sequence ID" value="KNZ52752.1"/>
    <property type="molecule type" value="Genomic_DNA"/>
</dbReference>
<protein>
    <recommendedName>
        <fullName evidence="5">NodB homology domain-containing protein</fullName>
    </recommendedName>
</protein>
<proteinExistence type="predicted"/>
<feature type="domain" description="NodB homology" evidence="5">
    <location>
        <begin position="121"/>
        <end position="214"/>
    </location>
</feature>
<comment type="caution">
    <text evidence="6">The sequence shown here is derived from an EMBL/GenBank/DDBJ whole genome shotgun (WGS) entry which is preliminary data.</text>
</comment>
<gene>
    <name evidence="6" type="ORF">VP01_345g1</name>
</gene>
<dbReference type="Proteomes" id="UP000037035">
    <property type="component" value="Unassembled WGS sequence"/>
</dbReference>
<organism evidence="6 7">
    <name type="scientific">Puccinia sorghi</name>
    <dbReference type="NCBI Taxonomy" id="27349"/>
    <lineage>
        <taxon>Eukaryota</taxon>
        <taxon>Fungi</taxon>
        <taxon>Dikarya</taxon>
        <taxon>Basidiomycota</taxon>
        <taxon>Pucciniomycotina</taxon>
        <taxon>Pucciniomycetes</taxon>
        <taxon>Pucciniales</taxon>
        <taxon>Pucciniaceae</taxon>
        <taxon>Puccinia</taxon>
    </lineage>
</organism>
<dbReference type="InterPro" id="IPR002509">
    <property type="entry name" value="NODB_dom"/>
</dbReference>
<dbReference type="AlphaFoldDB" id="A0A0L6UWY2"/>
<accession>A0A0L6UWY2</accession>
<dbReference type="SUPFAM" id="SSF88713">
    <property type="entry name" value="Glycoside hydrolase/deacetylase"/>
    <property type="match status" value="1"/>
</dbReference>
<comment type="subcellular location">
    <subcellularLocation>
        <location evidence="1">Cell membrane</location>
        <topology evidence="1">Lipid-anchor</topology>
        <topology evidence="1">GPI-anchor</topology>
    </subcellularLocation>
</comment>
<evidence type="ECO:0000313" key="7">
    <source>
        <dbReference type="Proteomes" id="UP000037035"/>
    </source>
</evidence>
<name>A0A0L6UWY2_9BASI</name>
<keyword evidence="4" id="KW-0732">Signal</keyword>
<dbReference type="Pfam" id="PF01522">
    <property type="entry name" value="Polysacc_deac_1"/>
    <property type="match status" value="1"/>
</dbReference>
<dbReference type="STRING" id="27349.A0A0L6UWY2"/>
<keyword evidence="2" id="KW-0325">Glycoprotein</keyword>
<evidence type="ECO:0000313" key="6">
    <source>
        <dbReference type="EMBL" id="KNZ52752.1"/>
    </source>
</evidence>
<evidence type="ECO:0000259" key="5">
    <source>
        <dbReference type="PROSITE" id="PS51677"/>
    </source>
</evidence>
<dbReference type="GO" id="GO:0016810">
    <property type="term" value="F:hydrolase activity, acting on carbon-nitrogen (but not peptide) bonds"/>
    <property type="evidence" value="ECO:0007669"/>
    <property type="project" value="InterPro"/>
</dbReference>
<dbReference type="Gene3D" id="3.20.20.370">
    <property type="entry name" value="Glycoside hydrolase/deacetylase"/>
    <property type="match status" value="1"/>
</dbReference>
<feature type="chain" id="PRO_5005567645" description="NodB homology domain-containing protein" evidence="4">
    <location>
        <begin position="23"/>
        <end position="214"/>
    </location>
</feature>
<dbReference type="InterPro" id="IPR011330">
    <property type="entry name" value="Glyco_hydro/deAcase_b/a-brl"/>
</dbReference>
<sequence length="214" mass="23282">MIVISNILCTVLAFLSVGCARGNTAYLHLNRDSQVSKLFTRQGPASKYPPLDIPGPTPKPEWIEALNREKQAGNIPTFKPSIKTAEQSIIYENGINGSDPKICSWTIGCTSPTDINDAPDGMMGISFDDGPEPASSQLMKFLKSNNQTATHFMIGNSELLILAAEFSNILKNLRLHSNKVHTSPSTPGVVSSSDPHLLLEINDPYCDINQSNKN</sequence>
<evidence type="ECO:0000256" key="3">
    <source>
        <dbReference type="ARBA" id="ARBA00023288"/>
    </source>
</evidence>
<evidence type="ECO:0000256" key="4">
    <source>
        <dbReference type="SAM" id="SignalP"/>
    </source>
</evidence>
<evidence type="ECO:0000256" key="1">
    <source>
        <dbReference type="ARBA" id="ARBA00004609"/>
    </source>
</evidence>
<dbReference type="VEuPathDB" id="FungiDB:VP01_345g1"/>
<feature type="signal peptide" evidence="4">
    <location>
        <begin position="1"/>
        <end position="22"/>
    </location>
</feature>
<dbReference type="OrthoDB" id="407355at2759"/>
<evidence type="ECO:0000256" key="2">
    <source>
        <dbReference type="ARBA" id="ARBA00022622"/>
    </source>
</evidence>
<keyword evidence="2" id="KW-0336">GPI-anchor</keyword>
<keyword evidence="3" id="KW-0449">Lipoprotein</keyword>
<dbReference type="GO" id="GO:0005975">
    <property type="term" value="P:carbohydrate metabolic process"/>
    <property type="evidence" value="ECO:0007669"/>
    <property type="project" value="InterPro"/>
</dbReference>
<keyword evidence="2" id="KW-0472">Membrane</keyword>
<dbReference type="GO" id="GO:0005886">
    <property type="term" value="C:plasma membrane"/>
    <property type="evidence" value="ECO:0007669"/>
    <property type="project" value="UniProtKB-SubCell"/>
</dbReference>
<dbReference type="PROSITE" id="PS51677">
    <property type="entry name" value="NODB"/>
    <property type="match status" value="1"/>
</dbReference>
<reference evidence="6 7" key="1">
    <citation type="submission" date="2015-08" db="EMBL/GenBank/DDBJ databases">
        <title>Next Generation Sequencing and Analysis of the Genome of Puccinia sorghi L Schw, the Causal Agent of Maize Common Rust.</title>
        <authorList>
            <person name="Rochi L."/>
            <person name="Burguener G."/>
            <person name="Darino M."/>
            <person name="Turjanski A."/>
            <person name="Kreff E."/>
            <person name="Dieguez M.J."/>
            <person name="Sacco F."/>
        </authorList>
    </citation>
    <scope>NUCLEOTIDE SEQUENCE [LARGE SCALE GENOMIC DNA]</scope>
    <source>
        <strain evidence="6 7">RO10H11247</strain>
    </source>
</reference>
<keyword evidence="7" id="KW-1185">Reference proteome</keyword>
<dbReference type="GO" id="GO:0098552">
    <property type="term" value="C:side of membrane"/>
    <property type="evidence" value="ECO:0007669"/>
    <property type="project" value="UniProtKB-KW"/>
</dbReference>